<dbReference type="SMART" id="SM00387">
    <property type="entry name" value="HATPase_c"/>
    <property type="match status" value="1"/>
</dbReference>
<dbReference type="InterPro" id="IPR005467">
    <property type="entry name" value="His_kinase_dom"/>
</dbReference>
<protein>
    <recommendedName>
        <fullName evidence="2">histidine kinase</fullName>
        <ecNumber evidence="2">2.7.13.3</ecNumber>
    </recommendedName>
</protein>
<dbReference type="GO" id="GO:0000155">
    <property type="term" value="F:phosphorelay sensor kinase activity"/>
    <property type="evidence" value="ECO:0007669"/>
    <property type="project" value="InterPro"/>
</dbReference>
<keyword evidence="3 6" id="KW-0597">Phosphoprotein</keyword>
<dbReference type="InterPro" id="IPR004358">
    <property type="entry name" value="Sig_transdc_His_kin-like_C"/>
</dbReference>
<dbReference type="Pfam" id="PF00072">
    <property type="entry name" value="Response_reg"/>
    <property type="match status" value="1"/>
</dbReference>
<dbReference type="Gene3D" id="3.40.50.2300">
    <property type="match status" value="1"/>
</dbReference>
<dbReference type="InterPro" id="IPR003661">
    <property type="entry name" value="HisK_dim/P_dom"/>
</dbReference>
<name>A0A081BQH6_9BACT</name>
<sequence length="426" mass="48311">MVKTIPGEMQEEFVIFADEQPRPNCVNDEDSWKIMIVDDEEAIHTVTITVLEHHSFDGKPFSYVHAYSGEEAIRKCHEHPDLALVILDVVMEHDAAGFDVVRYIRNELKNTITRIILYTGQPGQAPEYAVIRDYDINDYKVKSLLTSQGLHTSVISALRTYRDLHVIKQQRDALQEALEESQIAHKARYQFLANIGHELRTPLNHILGFSEMLLHTKLNERQQRYIETIKKSGEGLALVLKSILELTESIEGKITLQKYPFSLRAVMADLLQVVEVQAQWKNLTVTSHIDESVPDALYGDSKRLQQILMNLFGNAIKFTKQGSISIHISQTAAPCRLLFSVKDTGVGISREMQANILKPFGLGEDTLKKEFSGVGLGLAIAKDLLDKMHGRIWFESEFGQGSTFYCEIPFDLSEHFLPEYPEGLLE</sequence>
<feature type="domain" description="Response regulatory" evidence="8">
    <location>
        <begin position="33"/>
        <end position="157"/>
    </location>
</feature>
<dbReference type="Proteomes" id="UP000030700">
    <property type="component" value="Unassembled WGS sequence"/>
</dbReference>
<dbReference type="PRINTS" id="PR00344">
    <property type="entry name" value="BCTRLSENSOR"/>
</dbReference>
<feature type="modified residue" description="4-aspartylphosphate" evidence="6">
    <location>
        <position position="88"/>
    </location>
</feature>
<evidence type="ECO:0000256" key="3">
    <source>
        <dbReference type="ARBA" id="ARBA00022553"/>
    </source>
</evidence>
<dbReference type="CDD" id="cd00156">
    <property type="entry name" value="REC"/>
    <property type="match status" value="1"/>
</dbReference>
<organism evidence="9">
    <name type="scientific">Candidatus Moduliflexus flocculans</name>
    <dbReference type="NCBI Taxonomy" id="1499966"/>
    <lineage>
        <taxon>Bacteria</taxon>
        <taxon>Candidatus Moduliflexota</taxon>
        <taxon>Candidatus Moduliflexia</taxon>
        <taxon>Candidatus Moduliflexales</taxon>
        <taxon>Candidatus Moduliflexaceae</taxon>
    </lineage>
</organism>
<keyword evidence="4" id="KW-0808">Transferase</keyword>
<dbReference type="EC" id="2.7.13.3" evidence="2"/>
<dbReference type="SMART" id="SM00448">
    <property type="entry name" value="REC"/>
    <property type="match status" value="1"/>
</dbReference>
<evidence type="ECO:0000313" key="10">
    <source>
        <dbReference type="Proteomes" id="UP000030700"/>
    </source>
</evidence>
<comment type="catalytic activity">
    <reaction evidence="1">
        <text>ATP + protein L-histidine = ADP + protein N-phospho-L-histidine.</text>
        <dbReference type="EC" id="2.7.13.3"/>
    </reaction>
</comment>
<dbReference type="SMART" id="SM00388">
    <property type="entry name" value="HisKA"/>
    <property type="match status" value="1"/>
</dbReference>
<evidence type="ECO:0000259" key="7">
    <source>
        <dbReference type="PROSITE" id="PS50109"/>
    </source>
</evidence>
<keyword evidence="10" id="KW-1185">Reference proteome</keyword>
<dbReference type="SUPFAM" id="SSF55874">
    <property type="entry name" value="ATPase domain of HSP90 chaperone/DNA topoisomerase II/histidine kinase"/>
    <property type="match status" value="1"/>
</dbReference>
<dbReference type="FunFam" id="3.30.565.10:FF:000010">
    <property type="entry name" value="Sensor histidine kinase RcsC"/>
    <property type="match status" value="1"/>
</dbReference>
<dbReference type="AlphaFoldDB" id="A0A081BQH6"/>
<dbReference type="EMBL" id="DF820458">
    <property type="protein sequence ID" value="GAK52642.1"/>
    <property type="molecule type" value="Genomic_DNA"/>
</dbReference>
<dbReference type="PANTHER" id="PTHR43047">
    <property type="entry name" value="TWO-COMPONENT HISTIDINE PROTEIN KINASE"/>
    <property type="match status" value="1"/>
</dbReference>
<evidence type="ECO:0000256" key="6">
    <source>
        <dbReference type="PROSITE-ProRule" id="PRU00169"/>
    </source>
</evidence>
<dbReference type="Pfam" id="PF00512">
    <property type="entry name" value="HisKA"/>
    <property type="match status" value="1"/>
</dbReference>
<keyword evidence="5 9" id="KW-0418">Kinase</keyword>
<dbReference type="STRING" id="1499966.U14_03894"/>
<dbReference type="CDD" id="cd16922">
    <property type="entry name" value="HATPase_EvgS-ArcB-TorS-like"/>
    <property type="match status" value="1"/>
</dbReference>
<reference evidence="9" key="1">
    <citation type="journal article" date="2015" name="PeerJ">
        <title>First genomic representation of candidate bacterial phylum KSB3 points to enhanced environmental sensing as a trigger of wastewater bulking.</title>
        <authorList>
            <person name="Sekiguchi Y."/>
            <person name="Ohashi A."/>
            <person name="Parks D.H."/>
            <person name="Yamauchi T."/>
            <person name="Tyson G.W."/>
            <person name="Hugenholtz P."/>
        </authorList>
    </citation>
    <scope>NUCLEOTIDE SEQUENCE [LARGE SCALE GENOMIC DNA]</scope>
</reference>
<evidence type="ECO:0000256" key="4">
    <source>
        <dbReference type="ARBA" id="ARBA00022679"/>
    </source>
</evidence>
<evidence type="ECO:0000256" key="1">
    <source>
        <dbReference type="ARBA" id="ARBA00000085"/>
    </source>
</evidence>
<evidence type="ECO:0000259" key="8">
    <source>
        <dbReference type="PROSITE" id="PS50110"/>
    </source>
</evidence>
<evidence type="ECO:0000313" key="9">
    <source>
        <dbReference type="EMBL" id="GAK52642.1"/>
    </source>
</evidence>
<dbReference type="Pfam" id="PF02518">
    <property type="entry name" value="HATPase_c"/>
    <property type="match status" value="1"/>
</dbReference>
<dbReference type="InterPro" id="IPR036890">
    <property type="entry name" value="HATPase_C_sf"/>
</dbReference>
<dbReference type="SUPFAM" id="SSF47384">
    <property type="entry name" value="Homodimeric domain of signal transducing histidine kinase"/>
    <property type="match status" value="1"/>
</dbReference>
<dbReference type="InterPro" id="IPR003594">
    <property type="entry name" value="HATPase_dom"/>
</dbReference>
<dbReference type="CDD" id="cd00082">
    <property type="entry name" value="HisKA"/>
    <property type="match status" value="1"/>
</dbReference>
<dbReference type="PROSITE" id="PS50110">
    <property type="entry name" value="RESPONSE_REGULATORY"/>
    <property type="match status" value="1"/>
</dbReference>
<evidence type="ECO:0000256" key="5">
    <source>
        <dbReference type="ARBA" id="ARBA00022777"/>
    </source>
</evidence>
<dbReference type="Gene3D" id="1.10.287.130">
    <property type="match status" value="1"/>
</dbReference>
<dbReference type="Gene3D" id="3.30.565.10">
    <property type="entry name" value="Histidine kinase-like ATPase, C-terminal domain"/>
    <property type="match status" value="1"/>
</dbReference>
<proteinExistence type="predicted"/>
<evidence type="ECO:0000256" key="2">
    <source>
        <dbReference type="ARBA" id="ARBA00012438"/>
    </source>
</evidence>
<dbReference type="InterPro" id="IPR001789">
    <property type="entry name" value="Sig_transdc_resp-reg_receiver"/>
</dbReference>
<accession>A0A081BQH6</accession>
<gene>
    <name evidence="9" type="ORF">U14_03894</name>
</gene>
<dbReference type="HOGENOM" id="CLU_000445_114_72_0"/>
<feature type="domain" description="Histidine kinase" evidence="7">
    <location>
        <begin position="194"/>
        <end position="412"/>
    </location>
</feature>
<dbReference type="InterPro" id="IPR011006">
    <property type="entry name" value="CheY-like_superfamily"/>
</dbReference>
<dbReference type="InterPro" id="IPR036097">
    <property type="entry name" value="HisK_dim/P_sf"/>
</dbReference>
<dbReference type="PROSITE" id="PS50109">
    <property type="entry name" value="HIS_KIN"/>
    <property type="match status" value="1"/>
</dbReference>
<dbReference type="SUPFAM" id="SSF52172">
    <property type="entry name" value="CheY-like"/>
    <property type="match status" value="1"/>
</dbReference>